<feature type="transmembrane region" description="Helical" evidence="9">
    <location>
        <begin position="401"/>
        <end position="419"/>
    </location>
</feature>
<name>A0A212U267_9MICO</name>
<evidence type="ECO:0000256" key="5">
    <source>
        <dbReference type="ARBA" id="ARBA00022692"/>
    </source>
</evidence>
<dbReference type="Gene3D" id="1.20.1740.10">
    <property type="entry name" value="Amino acid/polyamine transporter I"/>
    <property type="match status" value="1"/>
</dbReference>
<keyword evidence="6 9" id="KW-0769">Symport</keyword>
<dbReference type="FunFam" id="1.20.1740.10:FF:000004">
    <property type="entry name" value="Sodium:alanine symporter family protein"/>
    <property type="match status" value="1"/>
</dbReference>
<evidence type="ECO:0000256" key="6">
    <source>
        <dbReference type="ARBA" id="ARBA00022847"/>
    </source>
</evidence>
<evidence type="ECO:0000256" key="2">
    <source>
        <dbReference type="ARBA" id="ARBA00009261"/>
    </source>
</evidence>
<organism evidence="10 11">
    <name type="scientific">Kytococcus aerolatus</name>
    <dbReference type="NCBI Taxonomy" id="592308"/>
    <lineage>
        <taxon>Bacteria</taxon>
        <taxon>Bacillati</taxon>
        <taxon>Actinomycetota</taxon>
        <taxon>Actinomycetes</taxon>
        <taxon>Micrococcales</taxon>
        <taxon>Kytococcaceae</taxon>
        <taxon>Kytococcus</taxon>
    </lineage>
</organism>
<dbReference type="Pfam" id="PF01235">
    <property type="entry name" value="Na_Ala_symp"/>
    <property type="match status" value="1"/>
</dbReference>
<dbReference type="Proteomes" id="UP000198122">
    <property type="component" value="Unassembled WGS sequence"/>
</dbReference>
<dbReference type="RefSeq" id="WP_159461898.1">
    <property type="nucleotide sequence ID" value="NZ_FYEZ01000002.1"/>
</dbReference>
<dbReference type="NCBIfam" id="TIGR00835">
    <property type="entry name" value="agcS"/>
    <property type="match status" value="1"/>
</dbReference>
<feature type="transmembrane region" description="Helical" evidence="9">
    <location>
        <begin position="359"/>
        <end position="381"/>
    </location>
</feature>
<dbReference type="OrthoDB" id="9806926at2"/>
<feature type="transmembrane region" description="Helical" evidence="9">
    <location>
        <begin position="232"/>
        <end position="255"/>
    </location>
</feature>
<dbReference type="GO" id="GO:0005283">
    <property type="term" value="F:amino acid:sodium symporter activity"/>
    <property type="evidence" value="ECO:0007669"/>
    <property type="project" value="InterPro"/>
</dbReference>
<gene>
    <name evidence="10" type="ORF">SAMN05445756_1815</name>
</gene>
<reference evidence="10 11" key="1">
    <citation type="submission" date="2017-06" db="EMBL/GenBank/DDBJ databases">
        <authorList>
            <person name="Kim H.J."/>
            <person name="Triplett B.A."/>
        </authorList>
    </citation>
    <scope>NUCLEOTIDE SEQUENCE [LARGE SCALE GENOMIC DNA]</scope>
    <source>
        <strain evidence="10 11">DSM 22179</strain>
    </source>
</reference>
<feature type="transmembrane region" description="Helical" evidence="9">
    <location>
        <begin position="179"/>
        <end position="196"/>
    </location>
</feature>
<feature type="transmembrane region" description="Helical" evidence="9">
    <location>
        <begin position="431"/>
        <end position="455"/>
    </location>
</feature>
<keyword evidence="5 9" id="KW-0812">Transmembrane</keyword>
<evidence type="ECO:0000313" key="11">
    <source>
        <dbReference type="Proteomes" id="UP000198122"/>
    </source>
</evidence>
<comment type="similarity">
    <text evidence="2 9">Belongs to the alanine or glycine:cation symporter (AGCS) (TC 2.A.25) family.</text>
</comment>
<accession>A0A212U267</accession>
<feature type="transmembrane region" description="Helical" evidence="9">
    <location>
        <begin position="203"/>
        <end position="226"/>
    </location>
</feature>
<evidence type="ECO:0000256" key="3">
    <source>
        <dbReference type="ARBA" id="ARBA00022448"/>
    </source>
</evidence>
<dbReference type="PRINTS" id="PR00175">
    <property type="entry name" value="NAALASMPORT"/>
</dbReference>
<keyword evidence="3 9" id="KW-0813">Transport</keyword>
<dbReference type="PROSITE" id="PS00873">
    <property type="entry name" value="NA_ALANINE_SYMP"/>
    <property type="match status" value="1"/>
</dbReference>
<evidence type="ECO:0000256" key="4">
    <source>
        <dbReference type="ARBA" id="ARBA00022475"/>
    </source>
</evidence>
<dbReference type="GO" id="GO:0005886">
    <property type="term" value="C:plasma membrane"/>
    <property type="evidence" value="ECO:0007669"/>
    <property type="project" value="UniProtKB-SubCell"/>
</dbReference>
<keyword evidence="11" id="KW-1185">Reference proteome</keyword>
<dbReference type="InterPro" id="IPR001463">
    <property type="entry name" value="Na/Ala_symport"/>
</dbReference>
<keyword evidence="7 9" id="KW-1133">Transmembrane helix</keyword>
<dbReference type="EMBL" id="FYEZ01000002">
    <property type="protein sequence ID" value="SNC72352.1"/>
    <property type="molecule type" value="Genomic_DNA"/>
</dbReference>
<evidence type="ECO:0000256" key="9">
    <source>
        <dbReference type="RuleBase" id="RU363064"/>
    </source>
</evidence>
<evidence type="ECO:0000256" key="7">
    <source>
        <dbReference type="ARBA" id="ARBA00022989"/>
    </source>
</evidence>
<dbReference type="PANTHER" id="PTHR30330">
    <property type="entry name" value="AGSS FAMILY TRANSPORTER, SODIUM-ALANINE"/>
    <property type="match status" value="1"/>
</dbReference>
<feature type="transmembrane region" description="Helical" evidence="9">
    <location>
        <begin position="12"/>
        <end position="34"/>
    </location>
</feature>
<sequence>MEAVVNRVNEIVWSPALVWLCLAAGLYFSLRLLFVQVRRIPDMVGQLLAGESSRDGVSSFQALAMSIAGRVGTGNIAGVATAIAFGGPGAVFWMWVVAFFGAATSFVECTLGQIYKERDEGGEYRGGPAYYIEKGLGQRWYGILFAICCLAAMGLFLPGIQANSITGAAQNAWGVDPKMSVIAVLVPLTFIVVGGVKRIAVFAGAVVPVMALGYIILALVVVLMNAPQIPAMFQLIISSAFGQHAVFGGVLGLAVEWGVKRGVYSNEAGQGTGPHPAAAAEVSHPAKQGLAQSFAVYIDTLLVCSATAFMILSTGMYRTYEGGTESGPVLHEGGGGLAKTAEVGPAYTQAALDSAFPGLGAGFVAIALVFFAFTTVVAYYYMAETNLAYLTRGVNPAVRSVLIRVVQLVVLLAVIWGGLASAELAWTMGDIGVGLTAWLNIVAILILQGPAIRALKDYERQRKEKVDPQFDPRPLNIRNAPFWEERADARALHREEAEPVRP</sequence>
<keyword evidence="4 9" id="KW-1003">Cell membrane</keyword>
<comment type="subcellular location">
    <subcellularLocation>
        <location evidence="1 9">Cell membrane</location>
        <topology evidence="1 9">Multi-pass membrane protein</topology>
    </subcellularLocation>
</comment>
<feature type="transmembrane region" description="Helical" evidence="9">
    <location>
        <begin position="140"/>
        <end position="159"/>
    </location>
</feature>
<evidence type="ECO:0000256" key="1">
    <source>
        <dbReference type="ARBA" id="ARBA00004651"/>
    </source>
</evidence>
<proteinExistence type="inferred from homology"/>
<evidence type="ECO:0000256" key="8">
    <source>
        <dbReference type="ARBA" id="ARBA00023136"/>
    </source>
</evidence>
<feature type="transmembrane region" description="Helical" evidence="9">
    <location>
        <begin position="294"/>
        <end position="317"/>
    </location>
</feature>
<protein>
    <submittedName>
        <fullName evidence="10">Alanine or glycine:cation symporter, AGCS family</fullName>
    </submittedName>
</protein>
<evidence type="ECO:0000313" key="10">
    <source>
        <dbReference type="EMBL" id="SNC72352.1"/>
    </source>
</evidence>
<dbReference type="PANTHER" id="PTHR30330:SF7">
    <property type="entry name" value="SODIUM_PROTON-DEPENDENT ALANINE CARRIER PROTEIN YRBD-RELATED"/>
    <property type="match status" value="1"/>
</dbReference>
<keyword evidence="8 9" id="KW-0472">Membrane</keyword>
<dbReference type="AlphaFoldDB" id="A0A212U267"/>